<feature type="compositionally biased region" description="Polar residues" evidence="1">
    <location>
        <begin position="164"/>
        <end position="182"/>
    </location>
</feature>
<evidence type="ECO:0000313" key="2">
    <source>
        <dbReference type="EMBL" id="MDP2567141.1"/>
    </source>
</evidence>
<name>A0ABT9FL07_9GAMM</name>
<organism evidence="2 3">
    <name type="scientific">Pseudoalteromonas marina</name>
    <dbReference type="NCBI Taxonomy" id="267375"/>
    <lineage>
        <taxon>Bacteria</taxon>
        <taxon>Pseudomonadati</taxon>
        <taxon>Pseudomonadota</taxon>
        <taxon>Gammaproteobacteria</taxon>
        <taxon>Alteromonadales</taxon>
        <taxon>Pseudoalteromonadaceae</taxon>
        <taxon>Pseudoalteromonas</taxon>
    </lineage>
</organism>
<dbReference type="RefSeq" id="WP_305473488.1">
    <property type="nucleotide sequence ID" value="NZ_JAUYVT010000047.1"/>
</dbReference>
<evidence type="ECO:0000256" key="1">
    <source>
        <dbReference type="SAM" id="MobiDB-lite"/>
    </source>
</evidence>
<protein>
    <submittedName>
        <fullName evidence="2">Uncharacterized protein</fullName>
    </submittedName>
</protein>
<feature type="region of interest" description="Disordered" evidence="1">
    <location>
        <begin position="163"/>
        <end position="182"/>
    </location>
</feature>
<sequence>CVVTIDVTESDCDADAVYTTQACESTRTVSEHNCSIKYTLTTSSTPGCSGSYPLYKSSQTSGCGTEWNASFTCRSDGKLDYWIESEHVVCEYFDGFGEETDTIIYTATGTVNSSTFDITTNGTERDKDGSKASTERLRSVCSGDDCTITMGSKNLGSIPIAKPGTSSASVTRTNTCSSLDAA</sequence>
<gene>
    <name evidence="2" type="ORF">Q8W34_21145</name>
</gene>
<comment type="caution">
    <text evidence="2">The sequence shown here is derived from an EMBL/GenBank/DDBJ whole genome shotgun (WGS) entry which is preliminary data.</text>
</comment>
<dbReference type="EMBL" id="JAUYVT010000047">
    <property type="protein sequence ID" value="MDP2567141.1"/>
    <property type="molecule type" value="Genomic_DNA"/>
</dbReference>
<feature type="non-terminal residue" evidence="2">
    <location>
        <position position="1"/>
    </location>
</feature>
<accession>A0ABT9FL07</accession>
<reference evidence="2" key="1">
    <citation type="submission" date="2023-07" db="EMBL/GenBank/DDBJ databases">
        <title>Genome content predicts the carbon catabolic preferences of heterotrophic bacteria.</title>
        <authorList>
            <person name="Gralka M."/>
        </authorList>
    </citation>
    <scope>NUCLEOTIDE SEQUENCE</scope>
    <source>
        <strain evidence="2">4G09</strain>
    </source>
</reference>
<proteinExistence type="predicted"/>
<evidence type="ECO:0000313" key="3">
    <source>
        <dbReference type="Proteomes" id="UP001177212"/>
    </source>
</evidence>
<dbReference type="Proteomes" id="UP001177212">
    <property type="component" value="Unassembled WGS sequence"/>
</dbReference>
<keyword evidence="3" id="KW-1185">Reference proteome</keyword>